<accession>A0AAV6T2C3</accession>
<dbReference type="Proteomes" id="UP000693946">
    <property type="component" value="Linkage Group LG10"/>
</dbReference>
<organism evidence="1 2">
    <name type="scientific">Solea senegalensis</name>
    <name type="common">Senegalese sole</name>
    <dbReference type="NCBI Taxonomy" id="28829"/>
    <lineage>
        <taxon>Eukaryota</taxon>
        <taxon>Metazoa</taxon>
        <taxon>Chordata</taxon>
        <taxon>Craniata</taxon>
        <taxon>Vertebrata</taxon>
        <taxon>Euteleostomi</taxon>
        <taxon>Actinopterygii</taxon>
        <taxon>Neopterygii</taxon>
        <taxon>Teleostei</taxon>
        <taxon>Neoteleostei</taxon>
        <taxon>Acanthomorphata</taxon>
        <taxon>Carangaria</taxon>
        <taxon>Pleuronectiformes</taxon>
        <taxon>Pleuronectoidei</taxon>
        <taxon>Soleidae</taxon>
        <taxon>Solea</taxon>
    </lineage>
</organism>
<dbReference type="AlphaFoldDB" id="A0AAV6T2C3"/>
<reference evidence="1 2" key="1">
    <citation type="journal article" date="2021" name="Sci. Rep.">
        <title>Chromosome anchoring in Senegalese sole (Solea senegalensis) reveals sex-associated markers and genome rearrangements in flatfish.</title>
        <authorList>
            <person name="Guerrero-Cozar I."/>
            <person name="Gomez-Garrido J."/>
            <person name="Berbel C."/>
            <person name="Martinez-Blanch J.F."/>
            <person name="Alioto T."/>
            <person name="Claros M.G."/>
            <person name="Gagnaire P.A."/>
            <person name="Manchado M."/>
        </authorList>
    </citation>
    <scope>NUCLEOTIDE SEQUENCE [LARGE SCALE GENOMIC DNA]</scope>
    <source>
        <strain evidence="1">Sse05_10M</strain>
    </source>
</reference>
<evidence type="ECO:0000313" key="1">
    <source>
        <dbReference type="EMBL" id="KAG7523491.1"/>
    </source>
</evidence>
<sequence>MHGNRGGSMFDRAGRGLPPLLIPSPLSVSPSVCGSTLSYAVEETLLFSLIRPLLVRRCVW</sequence>
<keyword evidence="2" id="KW-1185">Reference proteome</keyword>
<dbReference type="EMBL" id="JAGKHQ010000002">
    <property type="protein sequence ID" value="KAG7523491.1"/>
    <property type="molecule type" value="Genomic_DNA"/>
</dbReference>
<proteinExistence type="predicted"/>
<protein>
    <submittedName>
        <fullName evidence="1">Uncharacterized protein</fullName>
    </submittedName>
</protein>
<name>A0AAV6T2C3_SOLSE</name>
<comment type="caution">
    <text evidence="1">The sequence shown here is derived from an EMBL/GenBank/DDBJ whole genome shotgun (WGS) entry which is preliminary data.</text>
</comment>
<gene>
    <name evidence="1" type="ORF">JOB18_048323</name>
</gene>
<evidence type="ECO:0000313" key="2">
    <source>
        <dbReference type="Proteomes" id="UP000693946"/>
    </source>
</evidence>